<feature type="compositionally biased region" description="Low complexity" evidence="1">
    <location>
        <begin position="192"/>
        <end position="208"/>
    </location>
</feature>
<evidence type="ECO:0000313" key="2">
    <source>
        <dbReference type="EMBL" id="CDJ61841.1"/>
    </source>
</evidence>
<dbReference type="OrthoDB" id="124041at2759"/>
<keyword evidence="3" id="KW-1185">Reference proteome</keyword>
<proteinExistence type="predicted"/>
<accession>U6MCT5</accession>
<reference evidence="2" key="1">
    <citation type="submission" date="2013-10" db="EMBL/GenBank/DDBJ databases">
        <title>Genomic analysis of the causative agents of coccidiosis in chickens.</title>
        <authorList>
            <person name="Reid A.J."/>
            <person name="Blake D."/>
            <person name="Billington K."/>
            <person name="Browne H."/>
            <person name="Dunn M."/>
            <person name="Hung S."/>
            <person name="Kawahara F."/>
            <person name="Miranda-Saavedra D."/>
            <person name="Mourier T."/>
            <person name="Nagra H."/>
            <person name="Otto T.D."/>
            <person name="Rawlings N."/>
            <person name="Sanchez A."/>
            <person name="Sanders M."/>
            <person name="Subramaniam C."/>
            <person name="Tay Y."/>
            <person name="Dear P."/>
            <person name="Doerig C."/>
            <person name="Gruber A."/>
            <person name="Parkinson J."/>
            <person name="Shirley M."/>
            <person name="Wan K.L."/>
            <person name="Berriman M."/>
            <person name="Tomley F."/>
            <person name="Pain A."/>
        </authorList>
    </citation>
    <scope>NUCLEOTIDE SEQUENCE [LARGE SCALE GENOMIC DNA]</scope>
    <source>
        <strain evidence="2">Weybridge</strain>
    </source>
</reference>
<feature type="region of interest" description="Disordered" evidence="1">
    <location>
        <begin position="1"/>
        <end position="33"/>
    </location>
</feature>
<dbReference type="RefSeq" id="XP_013338491.1">
    <property type="nucleotide sequence ID" value="XM_013483037.1"/>
</dbReference>
<feature type="region of interest" description="Disordered" evidence="1">
    <location>
        <begin position="100"/>
        <end position="124"/>
    </location>
</feature>
<gene>
    <name evidence="2" type="ORF">EMWEY_00012490</name>
</gene>
<dbReference type="AlphaFoldDB" id="U6MCT5"/>
<dbReference type="VEuPathDB" id="ToxoDB:EMWEY_00012490"/>
<evidence type="ECO:0000256" key="1">
    <source>
        <dbReference type="SAM" id="MobiDB-lite"/>
    </source>
</evidence>
<feature type="compositionally biased region" description="Low complexity" evidence="1">
    <location>
        <begin position="107"/>
        <end position="123"/>
    </location>
</feature>
<reference evidence="2" key="2">
    <citation type="submission" date="2013-10" db="EMBL/GenBank/DDBJ databases">
        <authorList>
            <person name="Aslett M."/>
        </authorList>
    </citation>
    <scope>NUCLEOTIDE SEQUENCE [LARGE SCALE GENOMIC DNA]</scope>
    <source>
        <strain evidence="2">Weybridge</strain>
    </source>
</reference>
<dbReference type="Proteomes" id="UP000030763">
    <property type="component" value="Unassembled WGS sequence"/>
</dbReference>
<dbReference type="EMBL" id="HG722245">
    <property type="protein sequence ID" value="CDJ61841.1"/>
    <property type="molecule type" value="Genomic_DNA"/>
</dbReference>
<organism evidence="2 3">
    <name type="scientific">Eimeria maxima</name>
    <name type="common">Coccidian parasite</name>
    <dbReference type="NCBI Taxonomy" id="5804"/>
    <lineage>
        <taxon>Eukaryota</taxon>
        <taxon>Sar</taxon>
        <taxon>Alveolata</taxon>
        <taxon>Apicomplexa</taxon>
        <taxon>Conoidasida</taxon>
        <taxon>Coccidia</taxon>
        <taxon>Eucoccidiorida</taxon>
        <taxon>Eimeriorina</taxon>
        <taxon>Eimeriidae</taxon>
        <taxon>Eimeria</taxon>
    </lineage>
</organism>
<feature type="compositionally biased region" description="Low complexity" evidence="1">
    <location>
        <begin position="22"/>
        <end position="31"/>
    </location>
</feature>
<dbReference type="GeneID" id="25335235"/>
<protein>
    <submittedName>
        <fullName evidence="2">Uncharacterized protein</fullName>
    </submittedName>
</protein>
<feature type="region of interest" description="Disordered" evidence="1">
    <location>
        <begin position="192"/>
        <end position="230"/>
    </location>
</feature>
<evidence type="ECO:0000313" key="3">
    <source>
        <dbReference type="Proteomes" id="UP000030763"/>
    </source>
</evidence>
<name>U6MCT5_EIMMA</name>
<sequence length="230" mass="25819">MFPHNSVSPLLPSKRKAPSEEQQQQQQQQQQFSVSLPVAPLETHHLYRQLFSQQQQQQQVLQHRSDLQIVQSLLEGCPLRVSAAELVNEKLGARALRLDDSRRQQRQRQQQQQQQQQKQKQQQLKLSRTQAKRLGLFDVAAEFGCCSSRNRRRQQQQQQQQQGLGLQDLLPLFDLWQQYALSVCGIESSAAAAAASGSSSSSNSNSSGKSRKQKGGLPGGPQGALGFKMH</sequence>